<keyword evidence="1" id="KW-0175">Coiled coil</keyword>
<protein>
    <recommendedName>
        <fullName evidence="2">C4-type zinc ribbon domain-containing protein</fullName>
    </recommendedName>
</protein>
<accession>A0A2W5VV21</accession>
<gene>
    <name evidence="3" type="ORF">DI536_10255</name>
</gene>
<name>A0A2W5VV21_9BACT</name>
<sequence length="242" mass="26923">MRDKLLALAALQKVDLDIAALKKNAEAYPREMAELEKQLSAAKASVDGERAKLEQFESQKRTLEETISEDKDKVKKWEARLSEQRSTREYSALAREIDIAKKGQLTMTEEVQELGRQGLVQRELVKAKEGEFTSATRSLVERIGVLRGKLAEVEAQVKAVDDKRAEAARAVDGSLLRQYDVVRKKRMPAMVPVTHPGTCSGCRMNIPPQRFNTLVATKGIDTCPACSRIIYAAETLEAPPAK</sequence>
<dbReference type="InterPro" id="IPR052376">
    <property type="entry name" value="Oxidative_Scav/Glycosyltrans"/>
</dbReference>
<proteinExistence type="predicted"/>
<dbReference type="Gene3D" id="1.10.287.1490">
    <property type="match status" value="1"/>
</dbReference>
<dbReference type="EMBL" id="QFQP01000007">
    <property type="protein sequence ID" value="PZR14431.1"/>
    <property type="molecule type" value="Genomic_DNA"/>
</dbReference>
<comment type="caution">
    <text evidence="3">The sequence shown here is derived from an EMBL/GenBank/DDBJ whole genome shotgun (WGS) entry which is preliminary data.</text>
</comment>
<dbReference type="Pfam" id="PF02591">
    <property type="entry name" value="Zn_ribbon_9"/>
    <property type="match status" value="1"/>
</dbReference>
<dbReference type="Proteomes" id="UP000249061">
    <property type="component" value="Unassembled WGS sequence"/>
</dbReference>
<organism evidence="3 4">
    <name type="scientific">Archangium gephyra</name>
    <dbReference type="NCBI Taxonomy" id="48"/>
    <lineage>
        <taxon>Bacteria</taxon>
        <taxon>Pseudomonadati</taxon>
        <taxon>Myxococcota</taxon>
        <taxon>Myxococcia</taxon>
        <taxon>Myxococcales</taxon>
        <taxon>Cystobacterineae</taxon>
        <taxon>Archangiaceae</taxon>
        <taxon>Archangium</taxon>
    </lineage>
</organism>
<evidence type="ECO:0000259" key="2">
    <source>
        <dbReference type="Pfam" id="PF02591"/>
    </source>
</evidence>
<evidence type="ECO:0000313" key="3">
    <source>
        <dbReference type="EMBL" id="PZR14431.1"/>
    </source>
</evidence>
<evidence type="ECO:0000313" key="4">
    <source>
        <dbReference type="Proteomes" id="UP000249061"/>
    </source>
</evidence>
<feature type="domain" description="C4-type zinc ribbon" evidence="2">
    <location>
        <begin position="198"/>
        <end position="230"/>
    </location>
</feature>
<dbReference type="PANTHER" id="PTHR39082">
    <property type="entry name" value="PHOSPHOLIPASE C-BETA-2-RELATED"/>
    <property type="match status" value="1"/>
</dbReference>
<feature type="coiled-coil region" evidence="1">
    <location>
        <begin position="18"/>
        <end position="80"/>
    </location>
</feature>
<dbReference type="AlphaFoldDB" id="A0A2W5VV21"/>
<reference evidence="3 4" key="1">
    <citation type="submission" date="2017-08" db="EMBL/GenBank/DDBJ databases">
        <title>Infants hospitalized years apart are colonized by the same room-sourced microbial strains.</title>
        <authorList>
            <person name="Brooks B."/>
            <person name="Olm M.R."/>
            <person name="Firek B.A."/>
            <person name="Baker R."/>
            <person name="Thomas B.C."/>
            <person name="Morowitz M.J."/>
            <person name="Banfield J.F."/>
        </authorList>
    </citation>
    <scope>NUCLEOTIDE SEQUENCE [LARGE SCALE GENOMIC DNA]</scope>
    <source>
        <strain evidence="3">S2_003_000_R2_14</strain>
    </source>
</reference>
<evidence type="ECO:0000256" key="1">
    <source>
        <dbReference type="SAM" id="Coils"/>
    </source>
</evidence>
<dbReference type="InterPro" id="IPR003743">
    <property type="entry name" value="Zf-RING_7"/>
</dbReference>
<dbReference type="PANTHER" id="PTHR39082:SF1">
    <property type="entry name" value="SCAVENGER RECEPTOR CLASS A MEMBER 3"/>
    <property type="match status" value="1"/>
</dbReference>